<feature type="compositionally biased region" description="Basic residues" evidence="1">
    <location>
        <begin position="438"/>
        <end position="447"/>
    </location>
</feature>
<dbReference type="SUPFAM" id="SSF52540">
    <property type="entry name" value="P-loop containing nucleoside triphosphate hydrolases"/>
    <property type="match status" value="1"/>
</dbReference>
<accession>A0AAW8R5H6</accession>
<feature type="compositionally biased region" description="Low complexity" evidence="1">
    <location>
        <begin position="448"/>
        <end position="468"/>
    </location>
</feature>
<dbReference type="InterPro" id="IPR049945">
    <property type="entry name" value="AAA_22"/>
</dbReference>
<dbReference type="GO" id="GO:0016887">
    <property type="term" value="F:ATP hydrolysis activity"/>
    <property type="evidence" value="ECO:0007669"/>
    <property type="project" value="InterPro"/>
</dbReference>
<sequence length="493" mass="54770">MNSHIQAHYTKHPVSQFNGNPLTEALPTPLRSNEILSRAGRAMQCDTDFWSLDSLYQRAILQGMGDTHIPSDKFITFYQKCWSLLLHSYAYRNPLEPDAMALKMGLAAQYREKVERPVKCSVASHKTTASSVLVTGYSGAGKTTMIRSALSLIPQVIYHVEFEGKPYHQNQIVWLSLDMPSTPSLKALALNFFRAVDDATGSTDYFEQWDSRNRESVDRHLAGMQLVAATHEIGLVHIDELQFLLAYGKSDRAPTLTILEAMFNKIGIPMIISCTDSGLQLFSKHVQVGGKSQPEITTLRRLVNDREFRLETYSKDGSMFLKTLQALYPEWSLLNCTQLSTEFVATFYEHTCGLPAFMTRLAQVHQEYLVYLSQESKLEPDASTNTISYLNTVFVSQFQLYKMALTYLKSKNIRAYESAIAAAQQAQNTEAASPISKTHAKAPRKASAKPSTSTSIASSSASTSPRAPMLAPVLEEVTASGPSMASFNTGIKD</sequence>
<dbReference type="CDD" id="cd00267">
    <property type="entry name" value="ABC_ATPase"/>
    <property type="match status" value="1"/>
</dbReference>
<dbReference type="Proteomes" id="UP001249020">
    <property type="component" value="Unassembled WGS sequence"/>
</dbReference>
<gene>
    <name evidence="3" type="ORF">RM544_12255</name>
</gene>
<dbReference type="RefSeq" id="WP_311362077.1">
    <property type="nucleotide sequence ID" value="NZ_JAVRIE010000004.1"/>
</dbReference>
<name>A0AAW8R5H6_9ALTE</name>
<dbReference type="AlphaFoldDB" id="A0AAW8R5H6"/>
<dbReference type="Gene3D" id="3.40.50.300">
    <property type="entry name" value="P-loop containing nucleotide triphosphate hydrolases"/>
    <property type="match status" value="1"/>
</dbReference>
<dbReference type="GO" id="GO:0005524">
    <property type="term" value="F:ATP binding"/>
    <property type="evidence" value="ECO:0007669"/>
    <property type="project" value="UniProtKB-KW"/>
</dbReference>
<keyword evidence="3" id="KW-0067">ATP-binding</keyword>
<feature type="region of interest" description="Disordered" evidence="1">
    <location>
        <begin position="431"/>
        <end position="475"/>
    </location>
</feature>
<evidence type="ECO:0000259" key="2">
    <source>
        <dbReference type="Pfam" id="PF13401"/>
    </source>
</evidence>
<proteinExistence type="predicted"/>
<keyword evidence="3" id="KW-0547">Nucleotide-binding</keyword>
<evidence type="ECO:0000256" key="1">
    <source>
        <dbReference type="SAM" id="MobiDB-lite"/>
    </source>
</evidence>
<evidence type="ECO:0000313" key="4">
    <source>
        <dbReference type="Proteomes" id="UP001249020"/>
    </source>
</evidence>
<reference evidence="3 4" key="1">
    <citation type="submission" date="2023-09" db="EMBL/GenBank/DDBJ databases">
        <authorList>
            <person name="Rey-Velasco X."/>
        </authorList>
    </citation>
    <scope>NUCLEOTIDE SEQUENCE [LARGE SCALE GENOMIC DNA]</scope>
    <source>
        <strain evidence="3 4">W409</strain>
    </source>
</reference>
<dbReference type="EMBL" id="JAVRIE010000004">
    <property type="protein sequence ID" value="MDT0583315.1"/>
    <property type="molecule type" value="Genomic_DNA"/>
</dbReference>
<organism evidence="3 4">
    <name type="scientific">Brumicola blandensis</name>
    <dbReference type="NCBI Taxonomy" id="3075611"/>
    <lineage>
        <taxon>Bacteria</taxon>
        <taxon>Pseudomonadati</taxon>
        <taxon>Pseudomonadota</taxon>
        <taxon>Gammaproteobacteria</taxon>
        <taxon>Alteromonadales</taxon>
        <taxon>Alteromonadaceae</taxon>
        <taxon>Brumicola</taxon>
    </lineage>
</organism>
<dbReference type="Pfam" id="PF13401">
    <property type="entry name" value="AAA_22"/>
    <property type="match status" value="1"/>
</dbReference>
<protein>
    <submittedName>
        <fullName evidence="3">ATP-binding protein</fullName>
    </submittedName>
</protein>
<dbReference type="InterPro" id="IPR027417">
    <property type="entry name" value="P-loop_NTPase"/>
</dbReference>
<comment type="caution">
    <text evidence="3">The sequence shown here is derived from an EMBL/GenBank/DDBJ whole genome shotgun (WGS) entry which is preliminary data.</text>
</comment>
<evidence type="ECO:0000313" key="3">
    <source>
        <dbReference type="EMBL" id="MDT0583315.1"/>
    </source>
</evidence>
<keyword evidence="4" id="KW-1185">Reference proteome</keyword>
<feature type="domain" description="ORC1/DEAH AAA+ ATPase" evidence="2">
    <location>
        <begin position="127"/>
        <end position="276"/>
    </location>
</feature>